<name>A0A7J6QAY6_PEROL</name>
<dbReference type="EMBL" id="JABANO010034668">
    <property type="protein sequence ID" value="KAF4704770.1"/>
    <property type="molecule type" value="Genomic_DNA"/>
</dbReference>
<comment type="caution">
    <text evidence="4">The sequence shown here is derived from an EMBL/GenBank/DDBJ whole genome shotgun (WGS) entry which is preliminary data.</text>
</comment>
<organism evidence="4 5">
    <name type="scientific">Perkinsus olseni</name>
    <name type="common">Perkinsus atlanticus</name>
    <dbReference type="NCBI Taxonomy" id="32597"/>
    <lineage>
        <taxon>Eukaryota</taxon>
        <taxon>Sar</taxon>
        <taxon>Alveolata</taxon>
        <taxon>Perkinsozoa</taxon>
        <taxon>Perkinsea</taxon>
        <taxon>Perkinsida</taxon>
        <taxon>Perkinsidae</taxon>
        <taxon>Perkinsus</taxon>
    </lineage>
</organism>
<keyword evidence="5" id="KW-1185">Reference proteome</keyword>
<sequence>MFASRLWLYSVILSNLACLSYALTSAKNEGQSISNYRAESWRGSRVESEHSYAKPAMANPGPGFPPSGLYKNEVFGVVARIEWPDKCTFIFQAEKDSLFTPPYSSMILHSASPMVSCYIPAENYEIHHLGNRARKMLGLPVRNPLIPTDIKLCHSVQSNKTYMILPIGVVPLVREPLTPTKTEEGDSRLPGARRVQGSGDDRAGHLISPRSTPQSPRGKRRRHEAALERTTILEQPRQWPGGSEVSHPELRYTGYATGNPLDILATAAMLPPTGSYKRGPSRSEGILDQPIPGPSVGIPSRPVHANPAVAPHKAPMDAPYTGTVASSTAREEAGGRAGGSILRRLLEQGAVEGKPEGDPP</sequence>
<reference evidence="5 6" key="1">
    <citation type="submission" date="2020-04" db="EMBL/GenBank/DDBJ databases">
        <title>Perkinsus olseni comparative genomics.</title>
        <authorList>
            <person name="Bogema D.R."/>
        </authorList>
    </citation>
    <scope>NUCLEOTIDE SEQUENCE [LARGE SCALE GENOMIC DNA]</scope>
    <source>
        <strain evidence="3">ATCC PRA-205</strain>
        <strain evidence="4 5">ATCC PRA-207</strain>
    </source>
</reference>
<feature type="chain" id="PRO_5036205624" evidence="2">
    <location>
        <begin position="23"/>
        <end position="360"/>
    </location>
</feature>
<gene>
    <name evidence="3" type="ORF">FOZ62_029658</name>
    <name evidence="4" type="ORF">FOZ63_026714</name>
</gene>
<evidence type="ECO:0000256" key="2">
    <source>
        <dbReference type="SAM" id="SignalP"/>
    </source>
</evidence>
<dbReference type="AlphaFoldDB" id="A0A7J6QAY6"/>
<evidence type="ECO:0000313" key="5">
    <source>
        <dbReference type="Proteomes" id="UP000553632"/>
    </source>
</evidence>
<feature type="signal peptide" evidence="2">
    <location>
        <begin position="1"/>
        <end position="22"/>
    </location>
</feature>
<dbReference type="EMBL" id="JABANM010035204">
    <property type="protein sequence ID" value="KAF4698396.1"/>
    <property type="molecule type" value="Genomic_DNA"/>
</dbReference>
<dbReference type="Proteomes" id="UP000574390">
    <property type="component" value="Unassembled WGS sequence"/>
</dbReference>
<dbReference type="Proteomes" id="UP000553632">
    <property type="component" value="Unassembled WGS sequence"/>
</dbReference>
<evidence type="ECO:0000256" key="1">
    <source>
        <dbReference type="SAM" id="MobiDB-lite"/>
    </source>
</evidence>
<accession>A0A7J6QAY6</accession>
<evidence type="ECO:0000313" key="4">
    <source>
        <dbReference type="EMBL" id="KAF4704770.1"/>
    </source>
</evidence>
<protein>
    <submittedName>
        <fullName evidence="4">Uncharacterized protein</fullName>
    </submittedName>
</protein>
<evidence type="ECO:0000313" key="3">
    <source>
        <dbReference type="EMBL" id="KAF4698396.1"/>
    </source>
</evidence>
<proteinExistence type="predicted"/>
<evidence type="ECO:0000313" key="6">
    <source>
        <dbReference type="Proteomes" id="UP000574390"/>
    </source>
</evidence>
<feature type="region of interest" description="Disordered" evidence="1">
    <location>
        <begin position="178"/>
        <end position="225"/>
    </location>
</feature>
<keyword evidence="2" id="KW-0732">Signal</keyword>
<feature type="region of interest" description="Disordered" evidence="1">
    <location>
        <begin position="302"/>
        <end position="339"/>
    </location>
</feature>